<protein>
    <submittedName>
        <fullName evidence="4">Uncharacterized protein</fullName>
    </submittedName>
</protein>
<feature type="repeat" description="ANK" evidence="3">
    <location>
        <begin position="738"/>
        <end position="770"/>
    </location>
</feature>
<dbReference type="PROSITE" id="PS50297">
    <property type="entry name" value="ANK_REP_REGION"/>
    <property type="match status" value="10"/>
</dbReference>
<dbReference type="EMBL" id="FJOG01000026">
    <property type="protein sequence ID" value="CZR64397.1"/>
    <property type="molecule type" value="Genomic_DNA"/>
</dbReference>
<feature type="repeat" description="ANK" evidence="3">
    <location>
        <begin position="705"/>
        <end position="737"/>
    </location>
</feature>
<proteinExistence type="predicted"/>
<name>A0A1L7XHH3_9HELO</name>
<keyword evidence="1" id="KW-0677">Repeat</keyword>
<dbReference type="Proteomes" id="UP000184330">
    <property type="component" value="Unassembled WGS sequence"/>
</dbReference>
<dbReference type="PRINTS" id="PR01415">
    <property type="entry name" value="ANKYRIN"/>
</dbReference>
<feature type="repeat" description="ANK" evidence="3">
    <location>
        <begin position="569"/>
        <end position="601"/>
    </location>
</feature>
<feature type="repeat" description="ANK" evidence="3">
    <location>
        <begin position="534"/>
        <end position="566"/>
    </location>
</feature>
<evidence type="ECO:0000256" key="2">
    <source>
        <dbReference type="ARBA" id="ARBA00023043"/>
    </source>
</evidence>
<organism evidence="4 5">
    <name type="scientific">Phialocephala subalpina</name>
    <dbReference type="NCBI Taxonomy" id="576137"/>
    <lineage>
        <taxon>Eukaryota</taxon>
        <taxon>Fungi</taxon>
        <taxon>Dikarya</taxon>
        <taxon>Ascomycota</taxon>
        <taxon>Pezizomycotina</taxon>
        <taxon>Leotiomycetes</taxon>
        <taxon>Helotiales</taxon>
        <taxon>Mollisiaceae</taxon>
        <taxon>Phialocephala</taxon>
        <taxon>Phialocephala fortinii species complex</taxon>
    </lineage>
</organism>
<feature type="repeat" description="ANK" evidence="3">
    <location>
        <begin position="672"/>
        <end position="704"/>
    </location>
</feature>
<feature type="repeat" description="ANK" evidence="3">
    <location>
        <begin position="413"/>
        <end position="445"/>
    </location>
</feature>
<sequence length="806" mass="88789">MSVLDAELYRLSTVGYSAGLSQDDLLDESLMQEIDQQTLGHNISIEFLIKLLKTECLKTGLPHDLIHALTVARRFIPGSHPETKDKVYPGRLKVLERRASEAKVFRNSKLKGKLPEKRLDFDGDSMVTFESTERFKIRNEILLDESAEPQFSLEVIEKMFQVTREHVETVDRQSQELNGGFEPESVGRQFQLELRDSRPYRRAGFAFNRETEEFRRELVVPSPSNLTITTEAERVPRSLYMGSDFRYNQGYGRYQSYSVLERISVISEPREVQLHLFIARQDIRAVSDLLERGTDPHVARTTGLATKLWSYPPPIPPLIHAAVLGNTNIIELLIEHGAMIETSIGDRKTALICASIEGHADTVKFLLARGASINRGDEFGLTPLLHASRRGHKVVTDLLIQHGADINVQALHDKRTALYTAASIGYVSIVESLLEHQADINIAAANGFKALHAAANVQQDTIINLLVRSGAGVDSLTENEDGVACEQENLTALESLLEEGADVSISDSEDNTLLNTACPLFLKYGEDVNRGNREGCKPLHHAASKGHTSIISTLLNSGAVASINDATLSGWTPLHYAGKNGHLKAAEILLSRGAQADIQIKPQYETPLWIAISNDNPDMVALLLKNGASQLITCQAEPSNHFPLHAAAMNDCLEICELLFAHGGNANIEDDNRSTPIHYAALGGHMLVLFLLHRHQANIDHADMFGYTTLHVAISADQDDAASWLIGYGADVNYKSLKGITPLHVAALKGDRKTAKVLLNRGADRTALAGGLWGEGDKTAADIARRAGHLDLATFIDMYQNLYISR</sequence>
<gene>
    <name evidence="4" type="ORF">PAC_14295</name>
</gene>
<dbReference type="PANTHER" id="PTHR24198:SF194">
    <property type="entry name" value="INVERSIN-A"/>
    <property type="match status" value="1"/>
</dbReference>
<evidence type="ECO:0000313" key="4">
    <source>
        <dbReference type="EMBL" id="CZR64397.1"/>
    </source>
</evidence>
<dbReference type="PANTHER" id="PTHR24198">
    <property type="entry name" value="ANKYRIN REPEAT AND PROTEIN KINASE DOMAIN-CONTAINING PROTEIN"/>
    <property type="match status" value="1"/>
</dbReference>
<evidence type="ECO:0000313" key="5">
    <source>
        <dbReference type="Proteomes" id="UP000184330"/>
    </source>
</evidence>
<keyword evidence="2 3" id="KW-0040">ANK repeat</keyword>
<dbReference type="InterPro" id="IPR036770">
    <property type="entry name" value="Ankyrin_rpt-contain_sf"/>
</dbReference>
<accession>A0A1L7XHH3</accession>
<evidence type="ECO:0000256" key="3">
    <source>
        <dbReference type="PROSITE-ProRule" id="PRU00023"/>
    </source>
</evidence>
<feature type="repeat" description="ANK" evidence="3">
    <location>
        <begin position="379"/>
        <end position="411"/>
    </location>
</feature>
<dbReference type="SUPFAM" id="SSF48403">
    <property type="entry name" value="Ankyrin repeat"/>
    <property type="match status" value="2"/>
</dbReference>
<dbReference type="Gene3D" id="1.25.40.20">
    <property type="entry name" value="Ankyrin repeat-containing domain"/>
    <property type="match status" value="3"/>
</dbReference>
<dbReference type="InterPro" id="IPR002110">
    <property type="entry name" value="Ankyrin_rpt"/>
</dbReference>
<dbReference type="AlphaFoldDB" id="A0A1L7XHH3"/>
<evidence type="ECO:0000256" key="1">
    <source>
        <dbReference type="ARBA" id="ARBA00022737"/>
    </source>
</evidence>
<feature type="repeat" description="ANK" evidence="3">
    <location>
        <begin position="446"/>
        <end position="478"/>
    </location>
</feature>
<dbReference type="SMART" id="SM00248">
    <property type="entry name" value="ANK"/>
    <property type="match status" value="13"/>
</dbReference>
<dbReference type="OrthoDB" id="20872at2759"/>
<dbReference type="Pfam" id="PF00023">
    <property type="entry name" value="Ank"/>
    <property type="match status" value="3"/>
</dbReference>
<keyword evidence="5" id="KW-1185">Reference proteome</keyword>
<feature type="repeat" description="ANK" evidence="3">
    <location>
        <begin position="346"/>
        <end position="378"/>
    </location>
</feature>
<reference evidence="4 5" key="1">
    <citation type="submission" date="2016-03" db="EMBL/GenBank/DDBJ databases">
        <authorList>
            <person name="Ploux O."/>
        </authorList>
    </citation>
    <scope>NUCLEOTIDE SEQUENCE [LARGE SCALE GENOMIC DNA]</scope>
    <source>
        <strain evidence="4 5">UAMH 11012</strain>
    </source>
</reference>
<dbReference type="STRING" id="576137.A0A1L7XHH3"/>
<feature type="repeat" description="ANK" evidence="3">
    <location>
        <begin position="639"/>
        <end position="671"/>
    </location>
</feature>
<dbReference type="PROSITE" id="PS50088">
    <property type="entry name" value="ANK_REPEAT"/>
    <property type="match status" value="10"/>
</dbReference>
<dbReference type="Pfam" id="PF12796">
    <property type="entry name" value="Ank_2"/>
    <property type="match status" value="3"/>
</dbReference>